<evidence type="ECO:0000256" key="2">
    <source>
        <dbReference type="SAM" id="MobiDB-lite"/>
    </source>
</evidence>
<evidence type="ECO:0000256" key="1">
    <source>
        <dbReference type="ARBA" id="ARBA00022729"/>
    </source>
</evidence>
<feature type="region of interest" description="Disordered" evidence="2">
    <location>
        <begin position="586"/>
        <end position="609"/>
    </location>
</feature>
<dbReference type="OrthoDB" id="2019572at2759"/>
<dbReference type="PANTHER" id="PTHR32208">
    <property type="entry name" value="SECRETED PROTEIN-RELATED"/>
    <property type="match status" value="1"/>
</dbReference>
<organism evidence="6 7">
    <name type="scientific">Sphaerobolus stellatus (strain SS14)</name>
    <dbReference type="NCBI Taxonomy" id="990650"/>
    <lineage>
        <taxon>Eukaryota</taxon>
        <taxon>Fungi</taxon>
        <taxon>Dikarya</taxon>
        <taxon>Basidiomycota</taxon>
        <taxon>Agaricomycotina</taxon>
        <taxon>Agaricomycetes</taxon>
        <taxon>Phallomycetidae</taxon>
        <taxon>Geastrales</taxon>
        <taxon>Sphaerobolaceae</taxon>
        <taxon>Sphaerobolus</taxon>
    </lineage>
</organism>
<feature type="domain" description="Galactose oxidase-like Early set" evidence="5">
    <location>
        <begin position="451"/>
        <end position="559"/>
    </location>
</feature>
<protein>
    <submittedName>
        <fullName evidence="6">Copper radical oxidase</fullName>
    </submittedName>
</protein>
<dbReference type="AlphaFoldDB" id="A0A0C9U625"/>
<evidence type="ECO:0000313" key="6">
    <source>
        <dbReference type="EMBL" id="KIJ38403.1"/>
    </source>
</evidence>
<dbReference type="Pfam" id="PF09118">
    <property type="entry name" value="GO-like_E_set"/>
    <property type="match status" value="1"/>
</dbReference>
<dbReference type="HOGENOM" id="CLU_009630_3_0_1"/>
<dbReference type="PANTHER" id="PTHR32208:SF21">
    <property type="entry name" value="LOW QUALITY PROTEIN: ALDEHYDE OXIDASE GLOX-LIKE"/>
    <property type="match status" value="1"/>
</dbReference>
<gene>
    <name evidence="6" type="ORF">M422DRAFT_176677</name>
</gene>
<keyword evidence="7" id="KW-1185">Reference proteome</keyword>
<keyword evidence="3" id="KW-1133">Transmembrane helix</keyword>
<dbReference type="InterPro" id="IPR037293">
    <property type="entry name" value="Gal_Oxidase_central_sf"/>
</dbReference>
<feature type="domain" description="Glyoxal oxidase N-terminal" evidence="4">
    <location>
        <begin position="155"/>
        <end position="445"/>
    </location>
</feature>
<dbReference type="InterPro" id="IPR015202">
    <property type="entry name" value="GO-like_E_set"/>
</dbReference>
<dbReference type="InterPro" id="IPR014756">
    <property type="entry name" value="Ig_E-set"/>
</dbReference>
<dbReference type="CDD" id="cd02851">
    <property type="entry name" value="E_set_GO_C"/>
    <property type="match status" value="1"/>
</dbReference>
<feature type="transmembrane region" description="Helical" evidence="3">
    <location>
        <begin position="616"/>
        <end position="640"/>
    </location>
</feature>
<reference evidence="6 7" key="1">
    <citation type="submission" date="2014-06" db="EMBL/GenBank/DDBJ databases">
        <title>Evolutionary Origins and Diversification of the Mycorrhizal Mutualists.</title>
        <authorList>
            <consortium name="DOE Joint Genome Institute"/>
            <consortium name="Mycorrhizal Genomics Consortium"/>
            <person name="Kohler A."/>
            <person name="Kuo A."/>
            <person name="Nagy L.G."/>
            <person name="Floudas D."/>
            <person name="Copeland A."/>
            <person name="Barry K.W."/>
            <person name="Cichocki N."/>
            <person name="Veneault-Fourrey C."/>
            <person name="LaButti K."/>
            <person name="Lindquist E.A."/>
            <person name="Lipzen A."/>
            <person name="Lundell T."/>
            <person name="Morin E."/>
            <person name="Murat C."/>
            <person name="Riley R."/>
            <person name="Ohm R."/>
            <person name="Sun H."/>
            <person name="Tunlid A."/>
            <person name="Henrissat B."/>
            <person name="Grigoriev I.V."/>
            <person name="Hibbett D.S."/>
            <person name="Martin F."/>
        </authorList>
    </citation>
    <scope>NUCLEOTIDE SEQUENCE [LARGE SCALE GENOMIC DNA]</scope>
    <source>
        <strain evidence="6 7">SS14</strain>
    </source>
</reference>
<dbReference type="SUPFAM" id="SSF81296">
    <property type="entry name" value="E set domains"/>
    <property type="match status" value="1"/>
</dbReference>
<dbReference type="SUPFAM" id="SSF50965">
    <property type="entry name" value="Galactose oxidase, central domain"/>
    <property type="match status" value="1"/>
</dbReference>
<keyword evidence="3" id="KW-0812">Transmembrane</keyword>
<evidence type="ECO:0000256" key="3">
    <source>
        <dbReference type="SAM" id="Phobius"/>
    </source>
</evidence>
<dbReference type="Pfam" id="PF07250">
    <property type="entry name" value="Glyoxal_oxid_N"/>
    <property type="match status" value="1"/>
</dbReference>
<evidence type="ECO:0000259" key="5">
    <source>
        <dbReference type="Pfam" id="PF09118"/>
    </source>
</evidence>
<feature type="region of interest" description="Disordered" evidence="2">
    <location>
        <begin position="662"/>
        <end position="681"/>
    </location>
</feature>
<dbReference type="InterPro" id="IPR009880">
    <property type="entry name" value="Glyoxal_oxidase_N"/>
</dbReference>
<dbReference type="InterPro" id="IPR013783">
    <property type="entry name" value="Ig-like_fold"/>
</dbReference>
<keyword evidence="1" id="KW-0732">Signal</keyword>
<dbReference type="Proteomes" id="UP000054279">
    <property type="component" value="Unassembled WGS sequence"/>
</dbReference>
<keyword evidence="3" id="KW-0472">Membrane</keyword>
<accession>A0A0C9U625</accession>
<proteinExistence type="predicted"/>
<dbReference type="Gene3D" id="2.130.10.80">
    <property type="entry name" value="Galactose oxidase/kelch, beta-propeller"/>
    <property type="match status" value="1"/>
</dbReference>
<dbReference type="InterPro" id="IPR011043">
    <property type="entry name" value="Gal_Oxase/kelch_b-propeller"/>
</dbReference>
<evidence type="ECO:0000259" key="4">
    <source>
        <dbReference type="Pfam" id="PF07250"/>
    </source>
</evidence>
<sequence length="750" mass="79925">MFLGNEKKVYIMDKVEGNPTQINGHPAWAEEWDIEAGTTRILDMSTNTFCAAGMHLPNGSYTTFGGNGAVGPTGAIGSVNNGFTGAFDVKYHDWDGGKAIRIMDPCEDETCEWFDNSTTIQMQKRRWYPGCEALADGTAVLMGGFVNGGYINRNTPNTDPLTSGGAAEPSYEFFPPRGDPQIMQFMAQTSGLNSYAIMYLLPSGKMFMQANISTIVWDYNTNTETPLPDMPGAVVRVYPASGASTLLPLTPANSYVPTAIFCGGSNMTDDQWGNYTYPNANTWEIPASNDCQRITPEPLGSDGTSYADVAYEQDDDMFEGRTMGQFIILPDLTMLLVNGGTFGTAGYATATGTTPGGLADMPFGESLAAQPAFQPALYTPTKPRGQRWSRPSSFAQSTIPRLYHSSALLLPNGSVMIGGSNPNIDYNISTVFPTEYRIEYFYPPYFSATIRPVVTGIPATLTYGGPFFDLTVNPDSFSGSANDAASNTTVTIIRPGWTTHGINMGQRAMQLNNTYTVSDNGTITLHVSQPPPNPNLFQPGPVLFFVNVHGIPSIGKIVIVGSGNIETQPMLNAVVLPQSVLSTANVTGSADPASTTAGSGPAAATSESGSNISKGAIIAVAVGGAAGVALVAVFAAMCIAKRRKRNAARATILGGVQRSASTGRAYRDKEPTSYGPVQSTVPIPLRDYSQADLHAPTAAQVYSDATPTGSVAEFNPYEQQAAQGSHGYVYEQQGEHGYGQQQYGQGQRYH</sequence>
<feature type="compositionally biased region" description="Low complexity" evidence="2">
    <location>
        <begin position="592"/>
        <end position="609"/>
    </location>
</feature>
<dbReference type="Gene3D" id="2.60.40.10">
    <property type="entry name" value="Immunoglobulins"/>
    <property type="match status" value="1"/>
</dbReference>
<evidence type="ECO:0000313" key="7">
    <source>
        <dbReference type="Proteomes" id="UP000054279"/>
    </source>
</evidence>
<name>A0A0C9U625_SPHS4</name>
<dbReference type="EMBL" id="KN837161">
    <property type="protein sequence ID" value="KIJ38403.1"/>
    <property type="molecule type" value="Genomic_DNA"/>
</dbReference>